<reference evidence="2" key="2">
    <citation type="submission" date="2021-11" db="EMBL/GenBank/DDBJ databases">
        <authorList>
            <consortium name="Genoscope - CEA"/>
            <person name="William W."/>
        </authorList>
    </citation>
    <scope>NUCLEOTIDE SEQUENCE</scope>
</reference>
<name>A0A7S4ED62_9STRA</name>
<proteinExistence type="predicted"/>
<dbReference type="Gene3D" id="3.40.50.300">
    <property type="entry name" value="P-loop containing nucleotide triphosphate hydrolases"/>
    <property type="match status" value="1"/>
</dbReference>
<evidence type="ECO:0008006" key="4">
    <source>
        <dbReference type="Google" id="ProtNLM"/>
    </source>
</evidence>
<reference evidence="1" key="1">
    <citation type="submission" date="2021-01" db="EMBL/GenBank/DDBJ databases">
        <authorList>
            <person name="Corre E."/>
            <person name="Pelletier E."/>
            <person name="Niang G."/>
            <person name="Scheremetjew M."/>
            <person name="Finn R."/>
            <person name="Kale V."/>
            <person name="Holt S."/>
            <person name="Cochrane G."/>
            <person name="Meng A."/>
            <person name="Brown T."/>
            <person name="Cohen L."/>
        </authorList>
    </citation>
    <scope>NUCLEOTIDE SEQUENCE</scope>
    <source>
        <strain evidence="1">CCMP1756</strain>
    </source>
</reference>
<accession>A0A7S4ED62</accession>
<dbReference type="OrthoDB" id="10490306at2759"/>
<evidence type="ECO:0000313" key="3">
    <source>
        <dbReference type="Proteomes" id="UP000789595"/>
    </source>
</evidence>
<evidence type="ECO:0000313" key="2">
    <source>
        <dbReference type="EMBL" id="CAH0369614.1"/>
    </source>
</evidence>
<dbReference type="EMBL" id="CAKKNE010000002">
    <property type="protein sequence ID" value="CAH0369614.1"/>
    <property type="molecule type" value="Genomic_DNA"/>
</dbReference>
<dbReference type="Proteomes" id="UP000789595">
    <property type="component" value="Unassembled WGS sequence"/>
</dbReference>
<organism evidence="1">
    <name type="scientific">Pelagomonas calceolata</name>
    <dbReference type="NCBI Taxonomy" id="35677"/>
    <lineage>
        <taxon>Eukaryota</taxon>
        <taxon>Sar</taxon>
        <taxon>Stramenopiles</taxon>
        <taxon>Ochrophyta</taxon>
        <taxon>Pelagophyceae</taxon>
        <taxon>Pelagomonadales</taxon>
        <taxon>Pelagomonadaceae</taxon>
        <taxon>Pelagomonas</taxon>
    </lineage>
</organism>
<protein>
    <recommendedName>
        <fullName evidence="4">Sulfotransferase domain-containing protein</fullName>
    </recommendedName>
</protein>
<sequence>MGPAMQTRQRRRRLYAVAGAGAVFVYLVAQLALASGPSPKDLQRPLPLYLKLHKTGGTSVASALARVVLNDDTAYGAWRARLDGREGSSFPLRKLGKFCGNYDGHWATQVYRVAGATGMKLCGGVPRRTARLVTLLRDPTPRFVSRLYYELGGATDLLLKAPFSTNTSSWTPYDIRRMERIACEACSHINGGHCQWKGGICDSPQEYTVVLSKLGYYGRRGALQRSGGSVDAPDPHIAPPTTNLRRLREYRKEAERALREDFAVVGVLEDLSTFFTLLSLNLGWDTDNFVFATRKSHALHGSTKTPPCSRTVQPRTDLIQGRLGERRDERLAKRADALTHRNNTEIKWSGVWPLLGWNAPKKGKLRAETQKYIEKRNADDRHLWKTARALSEERLIMAHNGEESKRRFDALQKAYGAGLVRDAQGFYGFCDWRVKDHERGNDANEECRRCAAALPRRRCRVDGVEASCRAGVEDVVYDDE</sequence>
<dbReference type="EMBL" id="HBIW01023385">
    <property type="protein sequence ID" value="CAE0704688.1"/>
    <property type="molecule type" value="Transcribed_RNA"/>
</dbReference>
<dbReference type="AlphaFoldDB" id="A0A7S4ED62"/>
<evidence type="ECO:0000313" key="1">
    <source>
        <dbReference type="EMBL" id="CAE0704688.1"/>
    </source>
</evidence>
<gene>
    <name evidence="1" type="ORF">PCAL00307_LOCUS20136</name>
    <name evidence="2" type="ORF">PECAL_2P27410</name>
</gene>
<keyword evidence="3" id="KW-1185">Reference proteome</keyword>
<dbReference type="InterPro" id="IPR027417">
    <property type="entry name" value="P-loop_NTPase"/>
</dbReference>